<gene>
    <name evidence="1" type="ORF">F9K24_08345</name>
</gene>
<reference evidence="1 2" key="1">
    <citation type="submission" date="2019-10" db="EMBL/GenBank/DDBJ databases">
        <title>Extracellular Electron Transfer in a Candidatus Methanoperedens spp. Enrichment Culture.</title>
        <authorList>
            <person name="Berger S."/>
            <person name="Rangel Shaw D."/>
            <person name="Berben T."/>
            <person name="In 'T Zandt M."/>
            <person name="Frank J."/>
            <person name="Reimann J."/>
            <person name="Jetten M.S.M."/>
            <person name="Welte C.U."/>
        </authorList>
    </citation>
    <scope>NUCLEOTIDE SEQUENCE [LARGE SCALE GENOMIC DNA]</scope>
    <source>
        <strain evidence="1">SB12</strain>
    </source>
</reference>
<name>A0A833H2K6_9LEPT</name>
<dbReference type="PANTHER" id="PTHR33973">
    <property type="entry name" value="OS07G0153300 PROTEIN"/>
    <property type="match status" value="1"/>
</dbReference>
<dbReference type="AlphaFoldDB" id="A0A833H2K6"/>
<comment type="caution">
    <text evidence="1">The sequence shown here is derived from an EMBL/GenBank/DDBJ whole genome shotgun (WGS) entry which is preliminary data.</text>
</comment>
<dbReference type="EMBL" id="WBUI01000006">
    <property type="protein sequence ID" value="KAB2933349.1"/>
    <property type="molecule type" value="Genomic_DNA"/>
</dbReference>
<organism evidence="1 2">
    <name type="scientific">Leptonema illini</name>
    <dbReference type="NCBI Taxonomy" id="183"/>
    <lineage>
        <taxon>Bacteria</taxon>
        <taxon>Pseudomonadati</taxon>
        <taxon>Spirochaetota</taxon>
        <taxon>Spirochaetia</taxon>
        <taxon>Leptospirales</taxon>
        <taxon>Leptospiraceae</taxon>
        <taxon>Leptonema</taxon>
    </lineage>
</organism>
<dbReference type="PANTHER" id="PTHR33973:SF4">
    <property type="entry name" value="OS07G0153300 PROTEIN"/>
    <property type="match status" value="1"/>
</dbReference>
<dbReference type="Pfam" id="PF07103">
    <property type="entry name" value="DUF1365"/>
    <property type="match status" value="1"/>
</dbReference>
<proteinExistence type="predicted"/>
<sequence length="270" mass="31490">MMHALFDTVVTHARTRAKAAVRPHTLRAKTYMFLLDLDGLETTGPLVSVNRFNLFSFYDRDHFKFLQDGQALSTSQKVREYVVSSGLPEPEQILLLTNLRVLGYVFNPVSFYYCYRNDRLMAVLAEVNNTFGEQHPILIDCRDLADDRGFYRFQSEKNFYVSPFLKHDTDLFFHFRDAREKQLFFIVDSGYADGSKKEVLLRATLTGRRRPYGNATLLYEFIRIPFVTLRIIAGIHWHALLLYLKKIPFYTKGETDAAIIKTQKKKYQEA</sequence>
<evidence type="ECO:0000313" key="2">
    <source>
        <dbReference type="Proteomes" id="UP000460298"/>
    </source>
</evidence>
<evidence type="ECO:0000313" key="1">
    <source>
        <dbReference type="EMBL" id="KAB2933349.1"/>
    </source>
</evidence>
<dbReference type="InterPro" id="IPR010775">
    <property type="entry name" value="DUF1365"/>
</dbReference>
<dbReference type="Proteomes" id="UP000460298">
    <property type="component" value="Unassembled WGS sequence"/>
</dbReference>
<protein>
    <submittedName>
        <fullName evidence="1">DUF1365 domain-containing protein</fullName>
    </submittedName>
</protein>
<accession>A0A833H2K6</accession>